<dbReference type="KEGG" id="vg:30523432"/>
<accession>A0A1M7XVB6</accession>
<gene>
    <name evidence="1" type="ORF">BQ3484_452</name>
</gene>
<dbReference type="RefSeq" id="YP_009329392.1">
    <property type="nucleotide sequence ID" value="NC_032108.1"/>
</dbReference>
<reference evidence="1 2" key="1">
    <citation type="submission" date="2016-11" db="EMBL/GenBank/DDBJ databases">
        <authorList>
            <consortium name="Urmite Genomes"/>
        </authorList>
    </citation>
    <scope>NUCLEOTIDE SEQUENCE [LARGE SCALE GENOMIC DNA]</scope>
    <source>
        <strain evidence="1 2">A11</strain>
    </source>
</reference>
<sequence length="102" mass="12011">LQLAHPLVHEETIGIYKEEILFLEVVRVENEFLHGRLIQMEQQNQTEKNERMTRVARCLSYSGVVDDQCNLNSKYFNEIACYNSLALAESCIKKIYKQRKDM</sequence>
<dbReference type="Proteomes" id="UP000201465">
    <property type="component" value="Segment"/>
</dbReference>
<organism evidence="1 2">
    <name type="scientific">Cedratvirus A11</name>
    <dbReference type="NCBI Taxonomy" id="1903266"/>
    <lineage>
        <taxon>Viruses</taxon>
        <taxon>Pithoviruses</taxon>
        <taxon>Orthocedratvirinae</taxon>
        <taxon>Alphacedratvirus</taxon>
        <taxon>Alphacedratvirus aljazairmassiliense</taxon>
    </lineage>
</organism>
<proteinExistence type="predicted"/>
<dbReference type="GeneID" id="30523432"/>
<name>A0A1M7XVB6_9VIRU</name>
<evidence type="ECO:0000313" key="1">
    <source>
        <dbReference type="EMBL" id="SHO33520.1"/>
    </source>
</evidence>
<evidence type="ECO:0000313" key="2">
    <source>
        <dbReference type="Proteomes" id="UP000201465"/>
    </source>
</evidence>
<dbReference type="EMBL" id="LT671577">
    <property type="protein sequence ID" value="SHO33520.1"/>
    <property type="molecule type" value="Genomic_DNA"/>
</dbReference>
<keyword evidence="2" id="KW-1185">Reference proteome</keyword>
<feature type="non-terminal residue" evidence="1">
    <location>
        <position position="1"/>
    </location>
</feature>
<protein>
    <submittedName>
        <fullName evidence="1">Uncharacterized protein</fullName>
    </submittedName>
</protein>